<accession>A0A841CQJ1</accession>
<protein>
    <submittedName>
        <fullName evidence="1">Uncharacterized protein</fullName>
    </submittedName>
</protein>
<proteinExistence type="predicted"/>
<organism evidence="1 2">
    <name type="scientific">Saccharothrix tamanrassetensis</name>
    <dbReference type="NCBI Taxonomy" id="1051531"/>
    <lineage>
        <taxon>Bacteria</taxon>
        <taxon>Bacillati</taxon>
        <taxon>Actinomycetota</taxon>
        <taxon>Actinomycetes</taxon>
        <taxon>Pseudonocardiales</taxon>
        <taxon>Pseudonocardiaceae</taxon>
        <taxon>Saccharothrix</taxon>
    </lineage>
</organism>
<gene>
    <name evidence="1" type="ORF">FHS29_006180</name>
</gene>
<comment type="caution">
    <text evidence="1">The sequence shown here is derived from an EMBL/GenBank/DDBJ whole genome shotgun (WGS) entry which is preliminary data.</text>
</comment>
<evidence type="ECO:0000313" key="2">
    <source>
        <dbReference type="Proteomes" id="UP000547510"/>
    </source>
</evidence>
<dbReference type="EMBL" id="JACHJN010000011">
    <property type="protein sequence ID" value="MBB5959559.1"/>
    <property type="molecule type" value="Genomic_DNA"/>
</dbReference>
<dbReference type="Proteomes" id="UP000547510">
    <property type="component" value="Unassembled WGS sequence"/>
</dbReference>
<reference evidence="1 2" key="1">
    <citation type="submission" date="2020-08" db="EMBL/GenBank/DDBJ databases">
        <title>Genomic Encyclopedia of Type Strains, Phase III (KMG-III): the genomes of soil and plant-associated and newly described type strains.</title>
        <authorList>
            <person name="Whitman W."/>
        </authorList>
    </citation>
    <scope>NUCLEOTIDE SEQUENCE [LARGE SCALE GENOMIC DNA]</scope>
    <source>
        <strain evidence="1 2">CECT 8640</strain>
    </source>
</reference>
<evidence type="ECO:0000313" key="1">
    <source>
        <dbReference type="EMBL" id="MBB5959559.1"/>
    </source>
</evidence>
<keyword evidence="2" id="KW-1185">Reference proteome</keyword>
<dbReference type="AlphaFoldDB" id="A0A841CQJ1"/>
<sequence>MDWRRRPALSTQFLLSGDVLAVDMFAVDVFTASMFTVETATSATTASVRLSAQSFLMGKRDSLDSTISVELESSRSGAIFANRCP</sequence>
<name>A0A841CQJ1_9PSEU</name>